<keyword evidence="2" id="KW-1185">Reference proteome</keyword>
<comment type="caution">
    <text evidence="1">The sequence shown here is derived from an EMBL/GenBank/DDBJ whole genome shotgun (WGS) entry which is preliminary data.</text>
</comment>
<organism evidence="1 2">
    <name type="scientific">Rhizorhapis suberifaciens</name>
    <name type="common">corky root of lettuce</name>
    <dbReference type="NCBI Taxonomy" id="13656"/>
    <lineage>
        <taxon>Bacteria</taxon>
        <taxon>Pseudomonadati</taxon>
        <taxon>Pseudomonadota</taxon>
        <taxon>Alphaproteobacteria</taxon>
        <taxon>Sphingomonadales</taxon>
        <taxon>Sphingomonadaceae</taxon>
        <taxon>Rhizorhapis</taxon>
    </lineage>
</organism>
<dbReference type="EMBL" id="JACHOV010000008">
    <property type="protein sequence ID" value="MBB4642028.1"/>
    <property type="molecule type" value="Genomic_DNA"/>
</dbReference>
<name>A0A840HWY0_9SPHN</name>
<evidence type="ECO:0000313" key="2">
    <source>
        <dbReference type="Proteomes" id="UP000575068"/>
    </source>
</evidence>
<accession>A0A840HWY0</accession>
<proteinExistence type="predicted"/>
<gene>
    <name evidence="1" type="ORF">HNQ99_002346</name>
</gene>
<protein>
    <submittedName>
        <fullName evidence="1">Uncharacterized protein</fullName>
    </submittedName>
</protein>
<dbReference type="AlphaFoldDB" id="A0A840HWY0"/>
<dbReference type="Proteomes" id="UP000575068">
    <property type="component" value="Unassembled WGS sequence"/>
</dbReference>
<evidence type="ECO:0000313" key="1">
    <source>
        <dbReference type="EMBL" id="MBB4642028.1"/>
    </source>
</evidence>
<sequence>MKSDPSKQDMIILDYLATVYAEPFDCRQSGAQNKFQPSEVEKVEPSRCPSTSLGTNGLSKIVGRYCHEPPRLRAPGYAAHIYRPSP</sequence>
<reference evidence="1 2" key="1">
    <citation type="submission" date="2020-08" db="EMBL/GenBank/DDBJ databases">
        <title>Genomic Encyclopedia of Type Strains, Phase IV (KMG-IV): sequencing the most valuable type-strain genomes for metagenomic binning, comparative biology and taxonomic classification.</title>
        <authorList>
            <person name="Goeker M."/>
        </authorList>
    </citation>
    <scope>NUCLEOTIDE SEQUENCE [LARGE SCALE GENOMIC DNA]</scope>
    <source>
        <strain evidence="1 2">DSM 7465</strain>
    </source>
</reference>